<dbReference type="EMBL" id="LAZR01000371">
    <property type="protein sequence ID" value="KKN72013.1"/>
    <property type="molecule type" value="Genomic_DNA"/>
</dbReference>
<organism evidence="1">
    <name type="scientific">marine sediment metagenome</name>
    <dbReference type="NCBI Taxonomy" id="412755"/>
    <lineage>
        <taxon>unclassified sequences</taxon>
        <taxon>metagenomes</taxon>
        <taxon>ecological metagenomes</taxon>
    </lineage>
</organism>
<sequence length="471" mass="56535">MIFLNDVEKFISFLEYDINLINQGLQKDHPILIKFIEKDEVWLYFETYSFIDVINKYCFQPVPSNNGYFKEYIPKDRLILFKRIFLSDVERLPPYTIEYAHLEINIYSIERLYIRFFLNIYIKSLISTQSTEDIFKQLYHDWKFFLKEQRMPTKLIIYIPELFFQNRLEKLPVNFEIKQISSIQSIEKTGLTLNDSTEYFGRSGSFILFNTEILCNQNLLESARIEKRELYNDWDEKLKKLNELELSLLLGGIHYKNESIQVKLPWWFGNQRFKFNRSRETIGTSTVTDEILKILNKVHKKIIKLDIFNDKELKLVLHRYNLLHKRDYLYDMILDEFIILESIFTKGSIAEVSYRLSSNLAFFLAEDLDEFKEIQNCVKDFYNIRSKIAHGEDWTRRILREKFRSHLEIEDPNTPKKAIIEGIYHKLGDYIDKTIKNIIEMKYIKLTSGNSTNIMKHFKGTYFIEHSNLIK</sequence>
<reference evidence="1" key="1">
    <citation type="journal article" date="2015" name="Nature">
        <title>Complex archaea that bridge the gap between prokaryotes and eukaryotes.</title>
        <authorList>
            <person name="Spang A."/>
            <person name="Saw J.H."/>
            <person name="Jorgensen S.L."/>
            <person name="Zaremba-Niedzwiedzka K."/>
            <person name="Martijn J."/>
            <person name="Lind A.E."/>
            <person name="van Eijk R."/>
            <person name="Schleper C."/>
            <person name="Guy L."/>
            <person name="Ettema T.J."/>
        </authorList>
    </citation>
    <scope>NUCLEOTIDE SEQUENCE</scope>
</reference>
<gene>
    <name evidence="1" type="ORF">LCGC14_0414950</name>
</gene>
<dbReference type="AlphaFoldDB" id="A0A0F9W1S6"/>
<evidence type="ECO:0000313" key="1">
    <source>
        <dbReference type="EMBL" id="KKN72013.1"/>
    </source>
</evidence>
<protein>
    <submittedName>
        <fullName evidence="1">Uncharacterized protein</fullName>
    </submittedName>
</protein>
<name>A0A0F9W1S6_9ZZZZ</name>
<accession>A0A0F9W1S6</accession>
<proteinExistence type="predicted"/>
<comment type="caution">
    <text evidence="1">The sequence shown here is derived from an EMBL/GenBank/DDBJ whole genome shotgun (WGS) entry which is preliminary data.</text>
</comment>